<evidence type="ECO:0000259" key="1">
    <source>
        <dbReference type="SMART" id="SM00089"/>
    </source>
</evidence>
<dbReference type="eggNOG" id="COG3291">
    <property type="taxonomic scope" value="Bacteria"/>
</dbReference>
<dbReference type="STRING" id="857293.CAAU_2176"/>
<gene>
    <name evidence="2" type="ORF">CAAU_2176</name>
</gene>
<dbReference type="OrthoDB" id="174569at2"/>
<dbReference type="SUPFAM" id="SSF49299">
    <property type="entry name" value="PKD domain"/>
    <property type="match status" value="1"/>
</dbReference>
<dbReference type="Gene3D" id="2.60.40.10">
    <property type="entry name" value="Immunoglobulins"/>
    <property type="match status" value="2"/>
</dbReference>
<dbReference type="InterPro" id="IPR035986">
    <property type="entry name" value="PKD_dom_sf"/>
</dbReference>
<feature type="domain" description="PKD/Chitinase" evidence="1">
    <location>
        <begin position="596"/>
        <end position="697"/>
    </location>
</feature>
<dbReference type="SMART" id="SM00089">
    <property type="entry name" value="PKD"/>
    <property type="match status" value="2"/>
</dbReference>
<proteinExistence type="predicted"/>
<dbReference type="RefSeq" id="WP_008909516.1">
    <property type="nucleotide sequence ID" value="NZ_CAKP01000113.1"/>
</dbReference>
<dbReference type="Proteomes" id="UP000007652">
    <property type="component" value="Unassembled WGS sequence"/>
</dbReference>
<dbReference type="InterPro" id="IPR022409">
    <property type="entry name" value="PKD/Chitinase_dom"/>
</dbReference>
<evidence type="ECO:0000313" key="2">
    <source>
        <dbReference type="EMBL" id="CCJ34260.1"/>
    </source>
</evidence>
<evidence type="ECO:0000313" key="3">
    <source>
        <dbReference type="Proteomes" id="UP000007652"/>
    </source>
</evidence>
<dbReference type="EMBL" id="CAKP01000113">
    <property type="protein sequence ID" value="CCJ34260.1"/>
    <property type="molecule type" value="Genomic_DNA"/>
</dbReference>
<name>I7K9G1_9CLOT</name>
<keyword evidence="3" id="KW-1185">Reference proteome</keyword>
<dbReference type="AlphaFoldDB" id="I7K9G1"/>
<accession>I7K9G1</accession>
<protein>
    <submittedName>
        <fullName evidence="2">PKD domain containing protein</fullName>
    </submittedName>
</protein>
<dbReference type="InterPro" id="IPR013783">
    <property type="entry name" value="Ig-like_fold"/>
</dbReference>
<comment type="caution">
    <text evidence="2">The sequence shown here is derived from an EMBL/GenBank/DDBJ whole genome shotgun (WGS) entry which is preliminary data.</text>
</comment>
<organism evidence="2 3">
    <name type="scientific">Caloramator australicus RC3</name>
    <dbReference type="NCBI Taxonomy" id="857293"/>
    <lineage>
        <taxon>Bacteria</taxon>
        <taxon>Bacillati</taxon>
        <taxon>Bacillota</taxon>
        <taxon>Clostridia</taxon>
        <taxon>Eubacteriales</taxon>
        <taxon>Clostridiaceae</taxon>
        <taxon>Caloramator</taxon>
    </lineage>
</organism>
<dbReference type="NCBIfam" id="NF047340">
    <property type="entry name" value="Athe_2463_dom"/>
    <property type="match status" value="1"/>
</dbReference>
<sequence length="832" mass="92517">MKKRIIYSSLVIAMFLLSLIYPMNIKVKAAVDKTYYQGYVNGGGGYKTYTEISANWFFSMKQQYKAISWGRPFNCEIYEDKGLIVYGEPHGEWKDVAGGYCRNGSRVGEYRYLGYTVDGSELSNSAFPTDDESSNTNLATRNWIRYPWNDPEIRSQFGVSSNYATIYNSLKTKIGDVLNSIPDFRESNYGKTVSDTGKAGGIGVLDWGIFQSGLGDSRGSFRMFHKTSSGKYYYMTFEGIIQKKNYPPLKVTVTPEKTSYVMKKDEDQVKIKITVTGTLQDNYSILDAVDQIVNYTRNDVQSYALSLAGKNIDGREYAPTNKINNSNNIEFTRTFTLTLYRKDLQDGNNTLTYTGKAIVRFPNSNINATAPTTINVNINVEGKEPGEPSITAQADPTNAKTGGTVTVKVKVNGEVNGYSGSPKITKLTLRAKRQEDTTWQTYDKTGENTSVSNTFTFNINTNDNEFTQYFNCEFIVTYADNTTKKKSVDVSTVFIKDNPPPPQETNTPPKAYISAPSYVVMGDDVYISGGGTDAEDGLNVSTSWGVFPSTYNGTLSDNGGYVYFSSTGLYSVGITVADSKGLTDSAYTNITVVPPYPNIYFKTTGTLKENRKVTIDASSSNGGSSRYPINWTSAVWQITPLSDGLTQNDIKVVQSLNGSQKLDMLFKKAGRYYVKLTVTNTAGYSSSKDMVLDIKPDDKPLADFNIIKTVIRDPATGTATISIQDSSYSPDGDIIAKRVWFYAYDSDNDGDFDEETWYVLNNGAWQAIGKYNDIKNLNIDTINDGNLPAIEIKSNKVGKYMVELITREEFGQETLPQFITIEDKKTDNTFDH</sequence>
<reference evidence="2 3" key="1">
    <citation type="journal article" date="2011" name="J. Bacteriol.">
        <title>Draft genome sequence of Caloramator australicus strain RC3T, a thermoanaerobe from the Great Artesian Basin of Australia.</title>
        <authorList>
            <person name="Ogg C.D."/>
            <person name="Patel B.K.C."/>
        </authorList>
    </citation>
    <scope>NUCLEOTIDE SEQUENCE [LARGE SCALE GENOMIC DNA]</scope>
    <source>
        <strain evidence="2 3">RC3</strain>
    </source>
</reference>
<feature type="domain" description="PKD/Chitinase" evidence="1">
    <location>
        <begin position="510"/>
        <end position="595"/>
    </location>
</feature>